<organism evidence="2 3">
    <name type="scientific">Ataeniobius toweri</name>
    <dbReference type="NCBI Taxonomy" id="208326"/>
    <lineage>
        <taxon>Eukaryota</taxon>
        <taxon>Metazoa</taxon>
        <taxon>Chordata</taxon>
        <taxon>Craniata</taxon>
        <taxon>Vertebrata</taxon>
        <taxon>Euteleostomi</taxon>
        <taxon>Actinopterygii</taxon>
        <taxon>Neopterygii</taxon>
        <taxon>Teleostei</taxon>
        <taxon>Neoteleostei</taxon>
        <taxon>Acanthomorphata</taxon>
        <taxon>Ovalentaria</taxon>
        <taxon>Atherinomorphae</taxon>
        <taxon>Cyprinodontiformes</taxon>
        <taxon>Goodeidae</taxon>
        <taxon>Ataeniobius</taxon>
    </lineage>
</organism>
<evidence type="ECO:0000313" key="2">
    <source>
        <dbReference type="EMBL" id="MED6238988.1"/>
    </source>
</evidence>
<dbReference type="PANTHER" id="PTHR46657:SF1">
    <property type="entry name" value="CENTROSOMAL PROTEIN OF 128 KDA"/>
    <property type="match status" value="1"/>
</dbReference>
<evidence type="ECO:0000256" key="1">
    <source>
        <dbReference type="SAM" id="MobiDB-lite"/>
    </source>
</evidence>
<name>A0ABU7AM39_9TELE</name>
<dbReference type="PANTHER" id="PTHR46657">
    <property type="entry name" value="CENTROSOMAL PROTEIN OF 128 KDA"/>
    <property type="match status" value="1"/>
</dbReference>
<sequence length="190" mass="22800">FPAFKLFREWPCGGKVRLRAFVSPDMCLRCVVLRDKLEMATKLYFRRIYNPGDVRAAMSVELRMSKCATKMDDSNRGYQLLAISQRPGLVKDPHRWLAETKTKLRWLCEEVRERDTKERRLRKQHHQTRDQLKALRQSCDSEQETLLQRLDQQERLLFSLSTEKKELLERSRKKEEEMRSLQDRVLDLEM</sequence>
<dbReference type="Proteomes" id="UP001345963">
    <property type="component" value="Unassembled WGS sequence"/>
</dbReference>
<evidence type="ECO:0000313" key="3">
    <source>
        <dbReference type="Proteomes" id="UP001345963"/>
    </source>
</evidence>
<feature type="non-terminal residue" evidence="2">
    <location>
        <position position="1"/>
    </location>
</feature>
<reference evidence="2 3" key="1">
    <citation type="submission" date="2021-07" db="EMBL/GenBank/DDBJ databases">
        <authorList>
            <person name="Palmer J.M."/>
        </authorList>
    </citation>
    <scope>NUCLEOTIDE SEQUENCE [LARGE SCALE GENOMIC DNA]</scope>
    <source>
        <strain evidence="2 3">AT_MEX2019</strain>
        <tissue evidence="2">Muscle</tissue>
    </source>
</reference>
<proteinExistence type="predicted"/>
<dbReference type="EMBL" id="JAHUTI010020699">
    <property type="protein sequence ID" value="MED6238988.1"/>
    <property type="molecule type" value="Genomic_DNA"/>
</dbReference>
<protein>
    <submittedName>
        <fullName evidence="2">Uncharacterized protein</fullName>
    </submittedName>
</protein>
<keyword evidence="3" id="KW-1185">Reference proteome</keyword>
<comment type="caution">
    <text evidence="2">The sequence shown here is derived from an EMBL/GenBank/DDBJ whole genome shotgun (WGS) entry which is preliminary data.</text>
</comment>
<accession>A0ABU7AM39</accession>
<dbReference type="InterPro" id="IPR026652">
    <property type="entry name" value="CEP128"/>
</dbReference>
<feature type="region of interest" description="Disordered" evidence="1">
    <location>
        <begin position="169"/>
        <end position="190"/>
    </location>
</feature>
<feature type="non-terminal residue" evidence="2">
    <location>
        <position position="190"/>
    </location>
</feature>
<gene>
    <name evidence="2" type="ORF">ATANTOWER_000324</name>
</gene>